<organism evidence="2 3">
    <name type="scientific">Tetradesmus obliquus</name>
    <name type="common">Green alga</name>
    <name type="synonym">Acutodesmus obliquus</name>
    <dbReference type="NCBI Taxonomy" id="3088"/>
    <lineage>
        <taxon>Eukaryota</taxon>
        <taxon>Viridiplantae</taxon>
        <taxon>Chlorophyta</taxon>
        <taxon>core chlorophytes</taxon>
        <taxon>Chlorophyceae</taxon>
        <taxon>CS clade</taxon>
        <taxon>Sphaeropleales</taxon>
        <taxon>Scenedesmaceae</taxon>
        <taxon>Tetradesmus</taxon>
    </lineage>
</organism>
<dbReference type="AlphaFoldDB" id="A0A383VIW6"/>
<gene>
    <name evidence="1" type="ORF">BQ4739_LOCUS328</name>
    <name evidence="2" type="ORF">BQ4739_LOCUS5360</name>
</gene>
<reference evidence="2 3" key="1">
    <citation type="submission" date="2016-10" db="EMBL/GenBank/DDBJ databases">
        <authorList>
            <person name="Cai Z."/>
        </authorList>
    </citation>
    <scope>NUCLEOTIDE SEQUENCE [LARGE SCALE GENOMIC DNA]</scope>
</reference>
<keyword evidence="3" id="KW-1185">Reference proteome</keyword>
<dbReference type="EMBL" id="FNXT01000023">
    <property type="protein sequence ID" value="SZX59714.1"/>
    <property type="molecule type" value="Genomic_DNA"/>
</dbReference>
<proteinExistence type="predicted"/>
<evidence type="ECO:0000313" key="2">
    <source>
        <dbReference type="EMBL" id="SZX64883.1"/>
    </source>
</evidence>
<evidence type="ECO:0000313" key="3">
    <source>
        <dbReference type="Proteomes" id="UP000256970"/>
    </source>
</evidence>
<evidence type="ECO:0000313" key="1">
    <source>
        <dbReference type="EMBL" id="SZX59714.1"/>
    </source>
</evidence>
<accession>A0A383VIW6</accession>
<protein>
    <submittedName>
        <fullName evidence="2">Uncharacterized protein</fullName>
    </submittedName>
</protein>
<dbReference type="Proteomes" id="UP000256970">
    <property type="component" value="Unassembled WGS sequence"/>
</dbReference>
<feature type="non-terminal residue" evidence="2">
    <location>
        <position position="66"/>
    </location>
</feature>
<name>A0A383VIW6_TETOB</name>
<dbReference type="EMBL" id="FNXT01000501">
    <property type="protein sequence ID" value="SZX64883.1"/>
    <property type="molecule type" value="Genomic_DNA"/>
</dbReference>
<sequence>MGATAFSFSADRVQCSSAADLLSLPRCCQQKMQAVTGPAAATAAAGPAPAAAAAAAAAAAIPFSTA</sequence>